<evidence type="ECO:0000259" key="3">
    <source>
        <dbReference type="SMART" id="SM00646"/>
    </source>
</evidence>
<evidence type="ECO:0000313" key="5">
    <source>
        <dbReference type="Proteomes" id="UP000007468"/>
    </source>
</evidence>
<dbReference type="eggNOG" id="COG0860">
    <property type="taxonomic scope" value="Bacteria"/>
</dbReference>
<dbReference type="STRING" id="546269.HMPREF0389_01176"/>
<evidence type="ECO:0000256" key="1">
    <source>
        <dbReference type="ARBA" id="ARBA00022801"/>
    </source>
</evidence>
<protein>
    <submittedName>
        <fullName evidence="4">N-acetylmuramoyl-L-alanine amidase</fullName>
        <ecNumber evidence="4">3.5.1.28</ecNumber>
    </submittedName>
</protein>
<dbReference type="HOGENOM" id="CLU_014322_3_3_9"/>
<dbReference type="PATRIC" id="fig|546269.5.peg.26"/>
<dbReference type="GO" id="GO:0008745">
    <property type="term" value="F:N-acetylmuramoyl-L-alanine amidase activity"/>
    <property type="evidence" value="ECO:0007669"/>
    <property type="project" value="UniProtKB-EC"/>
</dbReference>
<dbReference type="PANTHER" id="PTHR30404:SF0">
    <property type="entry name" value="N-ACETYLMURAMOYL-L-ALANINE AMIDASE AMIC"/>
    <property type="match status" value="1"/>
</dbReference>
<dbReference type="SUPFAM" id="SSF53187">
    <property type="entry name" value="Zn-dependent exopeptidases"/>
    <property type="match status" value="1"/>
</dbReference>
<dbReference type="KEGG" id="faa:HMPREF0389_01176"/>
<keyword evidence="5" id="KW-1185">Reference proteome</keyword>
<feature type="compositionally biased region" description="Basic and acidic residues" evidence="2">
    <location>
        <begin position="46"/>
        <end position="57"/>
    </location>
</feature>
<gene>
    <name evidence="4" type="ordered locus">HMPREF0389_01176</name>
</gene>
<organism evidence="4 5">
    <name type="scientific">Filifactor alocis (strain ATCC 35896 / CCUG 47790 / D40 B5)</name>
    <name type="common">Fusobacterium alocis</name>
    <dbReference type="NCBI Taxonomy" id="546269"/>
    <lineage>
        <taxon>Bacteria</taxon>
        <taxon>Bacillati</taxon>
        <taxon>Bacillota</taxon>
        <taxon>Clostridia</taxon>
        <taxon>Peptostreptococcales</taxon>
        <taxon>Filifactoraceae</taxon>
        <taxon>Filifactor</taxon>
    </lineage>
</organism>
<dbReference type="Gene3D" id="3.40.630.40">
    <property type="entry name" value="Zn-dependent exopeptidases"/>
    <property type="match status" value="1"/>
</dbReference>
<name>D6GST9_FILAD</name>
<proteinExistence type="predicted"/>
<reference evidence="5" key="1">
    <citation type="submission" date="2010-12" db="EMBL/GenBank/DDBJ databases">
        <title>The genome sequence of Filifactor alocis strain ATCC 35896.</title>
        <authorList>
            <consortium name="The Broad Institute Genome Sequencing Platform"/>
            <person name="Ward D."/>
            <person name="Earl A."/>
            <person name="Feldgarden M."/>
            <person name="Young S.K."/>
            <person name="Gargeya S."/>
            <person name="Zeng Q."/>
            <person name="Alvarado L."/>
            <person name="Berlin A."/>
            <person name="Bochicchio J."/>
            <person name="Chapman S.B."/>
            <person name="Chen Z."/>
            <person name="Freedman E."/>
            <person name="Gellesch M."/>
            <person name="Goldberg J."/>
            <person name="Griggs A."/>
            <person name="Gujja S."/>
            <person name="Heilman E."/>
            <person name="Heiman D."/>
            <person name="Howarth C."/>
            <person name="Mehta T."/>
            <person name="Neiman D."/>
            <person name="Pearson M."/>
            <person name="Roberts A."/>
            <person name="Saif S."/>
            <person name="Shea T."/>
            <person name="Shenoy N."/>
            <person name="Sisk P."/>
            <person name="Stolte C."/>
            <person name="Sykes S."/>
            <person name="White J."/>
            <person name="Yandava C."/>
            <person name="Izard J."/>
            <person name="Blanton J.M."/>
            <person name="Baranova O.V."/>
            <person name="Tanner A.C."/>
            <person name="Dewhirst F.E."/>
            <person name="Haas B."/>
            <person name="Nusbaum C."/>
            <person name="Birren B."/>
        </authorList>
    </citation>
    <scope>NUCLEOTIDE SEQUENCE [LARGE SCALE GENOMIC DNA]</scope>
    <source>
        <strain evidence="5">ATCC 35896 / D40 B5</strain>
    </source>
</reference>
<dbReference type="EC" id="3.5.1.28" evidence="4"/>
<dbReference type="GO" id="GO:0030288">
    <property type="term" value="C:outer membrane-bounded periplasmic space"/>
    <property type="evidence" value="ECO:0007669"/>
    <property type="project" value="TreeGrafter"/>
</dbReference>
<dbReference type="Pfam" id="PF01520">
    <property type="entry name" value="Amidase_3"/>
    <property type="match status" value="1"/>
</dbReference>
<dbReference type="AlphaFoldDB" id="D6GST9"/>
<dbReference type="PANTHER" id="PTHR30404">
    <property type="entry name" value="N-ACETYLMURAMOYL-L-ALANINE AMIDASE"/>
    <property type="match status" value="1"/>
</dbReference>
<keyword evidence="1 4" id="KW-0378">Hydrolase</keyword>
<dbReference type="SMART" id="SM00646">
    <property type="entry name" value="Ami_3"/>
    <property type="match status" value="1"/>
</dbReference>
<dbReference type="CDD" id="cd02696">
    <property type="entry name" value="MurNAc-LAA"/>
    <property type="match status" value="1"/>
</dbReference>
<evidence type="ECO:0000256" key="2">
    <source>
        <dbReference type="SAM" id="MobiDB-lite"/>
    </source>
</evidence>
<dbReference type="GO" id="GO:0009253">
    <property type="term" value="P:peptidoglycan catabolic process"/>
    <property type="evidence" value="ECO:0007669"/>
    <property type="project" value="InterPro"/>
</dbReference>
<dbReference type="InterPro" id="IPR050695">
    <property type="entry name" value="N-acetylmuramoyl_amidase_3"/>
</dbReference>
<dbReference type="OrthoDB" id="43070at2"/>
<sequence>MKSGLLLILATILFVQVFVVDYSLAKPKKQTKTEELKGMVIGLDPGHQKKGDNKKEPVSPNSKRMKPKVSSGTAGVVTKVSEYELNLAVAKKMKAKLESMGATVVMSRETHDVNISNIERAKLMNDAECDIVIRIHADGSDKSSVNGYSILIPSGKDTTSIQKKSKSFATLLDNSMKNQVKGIRSRGLVERSDLTGFNWSTVPVILLEMGFMSNPSDDKTMQTKEYQEQLIQSLANACIQYQKANKK</sequence>
<feature type="region of interest" description="Disordered" evidence="2">
    <location>
        <begin position="41"/>
        <end position="71"/>
    </location>
</feature>
<evidence type="ECO:0000313" key="4">
    <source>
        <dbReference type="EMBL" id="EFE27924.2"/>
    </source>
</evidence>
<feature type="domain" description="MurNAc-LAA" evidence="3">
    <location>
        <begin position="121"/>
        <end position="239"/>
    </location>
</feature>
<dbReference type="InterPro" id="IPR002508">
    <property type="entry name" value="MurNAc-LAA_cat"/>
</dbReference>
<dbReference type="Proteomes" id="UP000007468">
    <property type="component" value="Chromosome"/>
</dbReference>
<dbReference type="EMBL" id="CP002390">
    <property type="protein sequence ID" value="EFE27924.2"/>
    <property type="molecule type" value="Genomic_DNA"/>
</dbReference>
<accession>D6GST9</accession>